<organism evidence="1 2">
    <name type="scientific">Neophaeococcomyces mojaviensis</name>
    <dbReference type="NCBI Taxonomy" id="3383035"/>
    <lineage>
        <taxon>Eukaryota</taxon>
        <taxon>Fungi</taxon>
        <taxon>Dikarya</taxon>
        <taxon>Ascomycota</taxon>
        <taxon>Pezizomycotina</taxon>
        <taxon>Eurotiomycetes</taxon>
        <taxon>Chaetothyriomycetidae</taxon>
        <taxon>Chaetothyriales</taxon>
        <taxon>Chaetothyriales incertae sedis</taxon>
        <taxon>Neophaeococcomyces</taxon>
    </lineage>
</organism>
<proteinExistence type="predicted"/>
<comment type="caution">
    <text evidence="1">The sequence shown here is derived from an EMBL/GenBank/DDBJ whole genome shotgun (WGS) entry which is preliminary data.</text>
</comment>
<keyword evidence="2" id="KW-1185">Reference proteome</keyword>
<reference evidence="1" key="1">
    <citation type="submission" date="2022-10" db="EMBL/GenBank/DDBJ databases">
        <title>Culturing micro-colonial fungi from biological soil crusts in the Mojave desert and describing Neophaeococcomyces mojavensis, and introducing the new genera and species Taxawa tesnikishii.</title>
        <authorList>
            <person name="Kurbessoian T."/>
            <person name="Stajich J.E."/>
        </authorList>
    </citation>
    <scope>NUCLEOTIDE SEQUENCE</scope>
    <source>
        <strain evidence="1">JES_112</strain>
    </source>
</reference>
<accession>A0ACC3AJP9</accession>
<sequence>MKLSSVLAAVLLGMACASPIQQEKRYMVTEVVMETATVTVTASRSRWGGWTRSSKSSSHAATSTVRSTTTIVVTTSTSSSSQPTNTGLLSSYAAPILEQHNLHRKNHSAPDLAWDDDLANIAAEIASSCQYAHNVSAGGGGYGQNIGAGAPENEINKMITNQMYNDEIMFYPSYGKEPDMSKFEVWGHFSQIVWKDTTHVGCFTQYCSKGLGGVGSNVSPYFTVCNYKPVGNFGGQYAANVLKPLGQPIVSL</sequence>
<dbReference type="EMBL" id="JAPDRQ010000006">
    <property type="protein sequence ID" value="KAJ9663876.1"/>
    <property type="molecule type" value="Genomic_DNA"/>
</dbReference>
<dbReference type="Proteomes" id="UP001172386">
    <property type="component" value="Unassembled WGS sequence"/>
</dbReference>
<protein>
    <submittedName>
        <fullName evidence="1">Uncharacterized protein</fullName>
    </submittedName>
</protein>
<name>A0ACC3AJP9_9EURO</name>
<evidence type="ECO:0000313" key="1">
    <source>
        <dbReference type="EMBL" id="KAJ9663876.1"/>
    </source>
</evidence>
<evidence type="ECO:0000313" key="2">
    <source>
        <dbReference type="Proteomes" id="UP001172386"/>
    </source>
</evidence>
<gene>
    <name evidence="1" type="ORF">H2198_000636</name>
</gene>